<gene>
    <name evidence="4" type="ORF">G8E00_02360</name>
</gene>
<evidence type="ECO:0000313" key="5">
    <source>
        <dbReference type="Proteomes" id="UP000502297"/>
    </source>
</evidence>
<dbReference type="Proteomes" id="UP000502297">
    <property type="component" value="Chromosome"/>
</dbReference>
<accession>A0A6G8RZX7</accession>
<dbReference type="Pfam" id="PF00724">
    <property type="entry name" value="Oxidored_FMN"/>
    <property type="match status" value="1"/>
</dbReference>
<dbReference type="PANTHER" id="PTHR43656:SF2">
    <property type="entry name" value="BINDING OXIDOREDUCTASE, PUTATIVE (AFU_ORTHOLOGUE AFUA_2G08260)-RELATED"/>
    <property type="match status" value="1"/>
</dbReference>
<reference evidence="4 5" key="1">
    <citation type="submission" date="2020-03" db="EMBL/GenBank/DDBJ databases">
        <authorList>
            <person name="Zhu W."/>
        </authorList>
    </citation>
    <scope>NUCLEOTIDE SEQUENCE [LARGE SCALE GENOMIC DNA]</scope>
    <source>
        <strain evidence="4 5">323-1</strain>
    </source>
</reference>
<evidence type="ECO:0000313" key="4">
    <source>
        <dbReference type="EMBL" id="QIO07400.1"/>
    </source>
</evidence>
<dbReference type="AlphaFoldDB" id="A0A6G8RZX7"/>
<dbReference type="InterPro" id="IPR013785">
    <property type="entry name" value="Aldolase_TIM"/>
</dbReference>
<dbReference type="InterPro" id="IPR001155">
    <property type="entry name" value="OxRdtase_FMN_N"/>
</dbReference>
<dbReference type="SUPFAM" id="SSF51395">
    <property type="entry name" value="FMN-linked oxidoreductases"/>
    <property type="match status" value="1"/>
</dbReference>
<keyword evidence="1" id="KW-0285">Flavoprotein</keyword>
<evidence type="ECO:0000259" key="3">
    <source>
        <dbReference type="Pfam" id="PF00724"/>
    </source>
</evidence>
<proteinExistence type="predicted"/>
<protein>
    <submittedName>
        <fullName evidence="4">NADH:flavin oxidoreductase/NADH oxidase family protein</fullName>
    </submittedName>
</protein>
<dbReference type="GO" id="GO:0010181">
    <property type="term" value="F:FMN binding"/>
    <property type="evidence" value="ECO:0007669"/>
    <property type="project" value="InterPro"/>
</dbReference>
<dbReference type="InterPro" id="IPR051799">
    <property type="entry name" value="NADH_flavin_oxidoreductase"/>
</dbReference>
<dbReference type="Gene3D" id="3.20.20.70">
    <property type="entry name" value="Aldolase class I"/>
    <property type="match status" value="1"/>
</dbReference>
<evidence type="ECO:0000256" key="1">
    <source>
        <dbReference type="ARBA" id="ARBA00022630"/>
    </source>
</evidence>
<evidence type="ECO:0000256" key="2">
    <source>
        <dbReference type="ARBA" id="ARBA00023002"/>
    </source>
</evidence>
<dbReference type="CDD" id="cd04733">
    <property type="entry name" value="OYE_like_2_FMN"/>
    <property type="match status" value="1"/>
</dbReference>
<dbReference type="GO" id="GO:0016491">
    <property type="term" value="F:oxidoreductase activity"/>
    <property type="evidence" value="ECO:0007669"/>
    <property type="project" value="UniProtKB-KW"/>
</dbReference>
<keyword evidence="5" id="KW-1185">Reference proteome</keyword>
<dbReference type="EMBL" id="CP049801">
    <property type="protein sequence ID" value="QIO07400.1"/>
    <property type="molecule type" value="Genomic_DNA"/>
</dbReference>
<keyword evidence="2" id="KW-0560">Oxidoreductase</keyword>
<organism evidence="4 5">
    <name type="scientific">Acinetobacter shaoyimingii</name>
    <dbReference type="NCBI Taxonomy" id="2715164"/>
    <lineage>
        <taxon>Bacteria</taxon>
        <taxon>Pseudomonadati</taxon>
        <taxon>Pseudomonadota</taxon>
        <taxon>Gammaproteobacteria</taxon>
        <taxon>Moraxellales</taxon>
        <taxon>Moraxellaceae</taxon>
        <taxon>Acinetobacter</taxon>
    </lineage>
</organism>
<feature type="domain" description="NADH:flavin oxidoreductase/NADH oxidase N-terminal" evidence="3">
    <location>
        <begin position="33"/>
        <end position="366"/>
    </location>
</feature>
<dbReference type="KEGG" id="asha:G8E00_02360"/>
<sequence>MPCLDIHTELKNSKAYLKLHSERTVNNELILKTPLQLNAHTILKNRIVKSALSEALANADGSPSEKLIRLYETWAKSGAGLIITGNVMIDSNALGEPGNVVIEDETHLNALSQWASASKSDGSQIWMQINHPGKQALRGLNKETVSPSAVPFSLKLGALFSTPRALESEEIWKIIQRYATTAEIAKKAGFDGVQLHGAHGYLISQFLSPHHNQRTDEWGGTAEKRRKFVLEIYNAIREKVGADFTIAIKLNSADFQRGGFTEEESLDTILALEKAGIDLIEISGGTYEKPIMQLGQVKASTRSREAYFLDFAEKVRKASKVKLMVTGGFRSLNGIETALKTDQLDLIGLGRIFAIEPLAPQRLLNGEESLQTVKPLTTGIKYIDQLGTLEITWYTRQLLRIGLGKQPIPNENGLKSFILDLKDKGFGILKMRRLRSS</sequence>
<name>A0A6G8RZX7_9GAMM</name>
<dbReference type="PANTHER" id="PTHR43656">
    <property type="entry name" value="BINDING OXIDOREDUCTASE, PUTATIVE (AFU_ORTHOLOGUE AFUA_2G08260)-RELATED"/>
    <property type="match status" value="1"/>
</dbReference>